<evidence type="ECO:0000313" key="4">
    <source>
        <dbReference type="Proteomes" id="UP001373714"/>
    </source>
</evidence>
<feature type="signal peptide" evidence="2">
    <location>
        <begin position="1"/>
        <end position="27"/>
    </location>
</feature>
<feature type="compositionally biased region" description="Low complexity" evidence="1">
    <location>
        <begin position="449"/>
        <end position="463"/>
    </location>
</feature>
<feature type="compositionally biased region" description="Low complexity" evidence="1">
    <location>
        <begin position="401"/>
        <end position="441"/>
    </location>
</feature>
<dbReference type="AlphaFoldDB" id="A0AAV9V611"/>
<accession>A0AAV9V611</accession>
<feature type="compositionally biased region" description="Low complexity" evidence="1">
    <location>
        <begin position="470"/>
        <end position="491"/>
    </location>
</feature>
<evidence type="ECO:0000313" key="3">
    <source>
        <dbReference type="EMBL" id="KAK6354475.1"/>
    </source>
</evidence>
<reference evidence="3 4" key="1">
    <citation type="submission" date="2019-10" db="EMBL/GenBank/DDBJ databases">
        <authorList>
            <person name="Palmer J.M."/>
        </authorList>
    </citation>
    <scope>NUCLEOTIDE SEQUENCE [LARGE SCALE GENOMIC DNA]</scope>
    <source>
        <strain evidence="3 4">TWF730</strain>
    </source>
</reference>
<dbReference type="EMBL" id="JAVHNS010000005">
    <property type="protein sequence ID" value="KAK6354475.1"/>
    <property type="molecule type" value="Genomic_DNA"/>
</dbReference>
<keyword evidence="2" id="KW-0732">Signal</keyword>
<feature type="region of interest" description="Disordered" evidence="1">
    <location>
        <begin position="655"/>
        <end position="694"/>
    </location>
</feature>
<feature type="compositionally biased region" description="Polar residues" evidence="1">
    <location>
        <begin position="510"/>
        <end position="525"/>
    </location>
</feature>
<organism evidence="3 4">
    <name type="scientific">Orbilia blumenaviensis</name>
    <dbReference type="NCBI Taxonomy" id="1796055"/>
    <lineage>
        <taxon>Eukaryota</taxon>
        <taxon>Fungi</taxon>
        <taxon>Dikarya</taxon>
        <taxon>Ascomycota</taxon>
        <taxon>Pezizomycotina</taxon>
        <taxon>Orbiliomycetes</taxon>
        <taxon>Orbiliales</taxon>
        <taxon>Orbiliaceae</taxon>
        <taxon>Orbilia</taxon>
    </lineage>
</organism>
<evidence type="ECO:0000256" key="1">
    <source>
        <dbReference type="SAM" id="MobiDB-lite"/>
    </source>
</evidence>
<protein>
    <submittedName>
        <fullName evidence="3">Uncharacterized protein</fullName>
    </submittedName>
</protein>
<keyword evidence="4" id="KW-1185">Reference proteome</keyword>
<gene>
    <name evidence="3" type="ORF">TWF730_008875</name>
</gene>
<dbReference type="Proteomes" id="UP001373714">
    <property type="component" value="Unassembled WGS sequence"/>
</dbReference>
<sequence>MFLPRSLIPLLPPSLLVVLELSAIAVATTTFTIQPNDTRSTISHCGPDCDVAYTVVSVTWEPTISTIPVLGNANSVAWSQSMYSEYYAQFSPQLVDGTVATDWRIPDFTATCCDDAWYINSGVTAQYETETGENCLPTDAVFTGIRVGALQHAVPTDLPFLQHDCEVSTTIVKTVFTRITIMAAPPNPPTATADGQSTWWEDGSNQITIQLPPTPTPFFTISKCEFFGASSCSWSLGTMNLRWEQSTITITGDASELSSLEYEIVTSIENREDWLNATAGWASVLGTSATCCSESVWLDNSVTINYGGWCPTTVLTGYNTILPLSIAWSFIDGDEADCRLNIGGGIASTKTAIYIEKVTADIRPPTTTSPPPATKEPDTVPTSTTSSVLTKETEVVDSSSRTTPRTTPRTTGRTTPRTTTTRRFTTMSSRQAQPVQSSQSPSGPPVDPPSSSQGPVNPSDTQPNNPPNTQPNNPLNTQPNNLPNTQSNNPPNTDPNNPPNTNNPPSNPSQEPTGLNNLPQTSSPPNEGPGTPVIPGTPAPEPSISTIFTSIPTIITTTNDLGVETTITTFTSTPISTALNVITTDDEGNTITTRITFSNPSITALPADGNNTTDEPVPESQDPVVPGVTSRTTILTLTSRIGSGITVETRTSIIAESMPGPGTTPITEDEPGSGTETQLSGPEPTGPSSDAVSHRSQSLGLAIAASFLVSIFYLS</sequence>
<proteinExistence type="predicted"/>
<name>A0AAV9V611_9PEZI</name>
<feature type="chain" id="PRO_5043676228" evidence="2">
    <location>
        <begin position="28"/>
        <end position="715"/>
    </location>
</feature>
<feature type="compositionally biased region" description="Polar residues" evidence="1">
    <location>
        <begin position="674"/>
        <end position="694"/>
    </location>
</feature>
<comment type="caution">
    <text evidence="3">The sequence shown here is derived from an EMBL/GenBank/DDBJ whole genome shotgun (WGS) entry which is preliminary data.</text>
</comment>
<evidence type="ECO:0000256" key="2">
    <source>
        <dbReference type="SAM" id="SignalP"/>
    </source>
</evidence>
<feature type="compositionally biased region" description="Pro residues" evidence="1">
    <location>
        <begin position="492"/>
        <end position="507"/>
    </location>
</feature>
<feature type="region of interest" description="Disordered" evidence="1">
    <location>
        <begin position="361"/>
        <end position="545"/>
    </location>
</feature>